<name>A0A7H8RCN1_TALRU</name>
<feature type="transmembrane region" description="Helical" evidence="1">
    <location>
        <begin position="100"/>
        <end position="118"/>
    </location>
</feature>
<reference evidence="3" key="1">
    <citation type="submission" date="2020-06" db="EMBL/GenBank/DDBJ databases">
        <title>A chromosome-scale genome assembly of Talaromyces rugulosus W13939.</title>
        <authorList>
            <person name="Wang B."/>
            <person name="Guo L."/>
            <person name="Ye K."/>
            <person name="Wang L."/>
        </authorList>
    </citation>
    <scope>NUCLEOTIDE SEQUENCE [LARGE SCALE GENOMIC DNA]</scope>
    <source>
        <strain evidence="3">W13939</strain>
    </source>
</reference>
<gene>
    <name evidence="2" type="ORF">TRUGW13939_09472</name>
</gene>
<keyword evidence="3" id="KW-1185">Reference proteome</keyword>
<keyword evidence="1" id="KW-0812">Transmembrane</keyword>
<sequence length="144" mass="15538">MASLTKQPKPVLYDDHSLEILRAQKGTAAISMSVMWLTATTVLALVNSNNLTVINPSGQEVASTAAVVIFGVTPFVWAGSFLTWTLNLGDISCARRNNSLLGGTVVPSIVLMYIILAVPEPSFREYVWYTFWPTHAGLGLGALL</sequence>
<evidence type="ECO:0000313" key="3">
    <source>
        <dbReference type="Proteomes" id="UP000509510"/>
    </source>
</evidence>
<dbReference type="EMBL" id="CP055902">
    <property type="protein sequence ID" value="QKX62313.1"/>
    <property type="molecule type" value="Genomic_DNA"/>
</dbReference>
<dbReference type="GeneID" id="55996955"/>
<evidence type="ECO:0000313" key="2">
    <source>
        <dbReference type="EMBL" id="QKX62313.1"/>
    </source>
</evidence>
<keyword evidence="1" id="KW-1133">Transmembrane helix</keyword>
<dbReference type="AlphaFoldDB" id="A0A7H8RCN1"/>
<dbReference type="Proteomes" id="UP000509510">
    <property type="component" value="Chromosome V"/>
</dbReference>
<protein>
    <submittedName>
        <fullName evidence="2">Uncharacterized protein</fullName>
    </submittedName>
</protein>
<feature type="transmembrane region" description="Helical" evidence="1">
    <location>
        <begin position="66"/>
        <end position="88"/>
    </location>
</feature>
<evidence type="ECO:0000256" key="1">
    <source>
        <dbReference type="SAM" id="Phobius"/>
    </source>
</evidence>
<dbReference type="KEGG" id="trg:TRUGW13939_09472"/>
<proteinExistence type="predicted"/>
<accession>A0A7H8RCN1</accession>
<feature type="transmembrane region" description="Helical" evidence="1">
    <location>
        <begin position="26"/>
        <end position="46"/>
    </location>
</feature>
<organism evidence="2 3">
    <name type="scientific">Talaromyces rugulosus</name>
    <name type="common">Penicillium rugulosum</name>
    <dbReference type="NCBI Taxonomy" id="121627"/>
    <lineage>
        <taxon>Eukaryota</taxon>
        <taxon>Fungi</taxon>
        <taxon>Dikarya</taxon>
        <taxon>Ascomycota</taxon>
        <taxon>Pezizomycotina</taxon>
        <taxon>Eurotiomycetes</taxon>
        <taxon>Eurotiomycetidae</taxon>
        <taxon>Eurotiales</taxon>
        <taxon>Trichocomaceae</taxon>
        <taxon>Talaromyces</taxon>
        <taxon>Talaromyces sect. Islandici</taxon>
    </lineage>
</organism>
<keyword evidence="1" id="KW-0472">Membrane</keyword>
<dbReference type="RefSeq" id="XP_035348487.1">
    <property type="nucleotide sequence ID" value="XM_035492594.1"/>
</dbReference>